<feature type="domain" description="MyTH4" evidence="3">
    <location>
        <begin position="124"/>
        <end position="323"/>
    </location>
</feature>
<dbReference type="GeneID" id="10188855"/>
<dbReference type="Proteomes" id="UP000007805">
    <property type="component" value="Chromosome A"/>
</dbReference>
<dbReference type="GO" id="GO:0007165">
    <property type="term" value="P:signal transduction"/>
    <property type="evidence" value="ECO:0007669"/>
    <property type="project" value="InterPro"/>
</dbReference>
<dbReference type="InterPro" id="IPR038185">
    <property type="entry name" value="MyTH4_dom_sf"/>
</dbReference>
<dbReference type="InterPro" id="IPR000857">
    <property type="entry name" value="MyTH4_dom"/>
</dbReference>
<dbReference type="RefSeq" id="XP_003191675.1">
    <property type="nucleotide sequence ID" value="XM_003191627.1"/>
</dbReference>
<dbReference type="SMART" id="SM00139">
    <property type="entry name" value="MyTH4"/>
    <property type="match status" value="1"/>
</dbReference>
<evidence type="ECO:0000313" key="5">
    <source>
        <dbReference type="Proteomes" id="UP000007805"/>
    </source>
</evidence>
<accession>E6QY99</accession>
<reference key="2">
    <citation type="journal article" date="2011" name="MBio">
        <title>Genome variation in Cryptococcus gattii, an emerging pathogen of immunocompetent hosts.</title>
        <authorList>
            <person name="D'Souza C.A."/>
            <person name="Kronstad J.W."/>
            <person name="Taylor G."/>
            <person name="Warren R."/>
            <person name="Yuen M."/>
            <person name="Hu G."/>
            <person name="Jung W.H."/>
            <person name="Sham A."/>
            <person name="Kidd S.E."/>
            <person name="Tangen K."/>
            <person name="Lee N."/>
            <person name="Zeilmaker T."/>
            <person name="Sawkins J."/>
            <person name="McVicker G."/>
            <person name="Shah S."/>
            <person name="Gnerre S."/>
            <person name="Griggs A."/>
            <person name="Zeng Q."/>
            <person name="Bartlett K."/>
            <person name="Li W."/>
            <person name="Wang X."/>
            <person name="Heitman J."/>
            <person name="Stajich J.E."/>
            <person name="Fraser J.A."/>
            <person name="Meyer W."/>
            <person name="Carter D."/>
            <person name="Schein J."/>
            <person name="Krzywinski M."/>
            <person name="Kwong-Chung K.J."/>
            <person name="Varma A."/>
            <person name="Wang J."/>
            <person name="Brunham R."/>
            <person name="Fyfe M."/>
            <person name="Ouellette B.F.F."/>
            <person name="Siddiqui A."/>
            <person name="Marra M."/>
            <person name="Jones S."/>
            <person name="Holt R."/>
            <person name="Birren B.W."/>
            <person name="Galagan J.E."/>
            <person name="Cuomo C.A."/>
        </authorList>
    </citation>
    <scope>NUCLEOTIDE SEQUENCE</scope>
    <source>
        <strain>WM276</strain>
    </source>
</reference>
<dbReference type="InterPro" id="IPR008936">
    <property type="entry name" value="Rho_GTPase_activation_prot"/>
</dbReference>
<reference evidence="4 5" key="1">
    <citation type="journal article" date="2011" name="MBio">
        <title>Genome variation in Cryptococcus gattii, an emerging pathogen of immunocompetent hosts.</title>
        <authorList>
            <person name="D'Souza C.A."/>
            <person name="Kronstad J.W."/>
            <person name="Taylor G."/>
            <person name="Warren R."/>
            <person name="Yuen M."/>
            <person name="Hu G."/>
            <person name="Jung W.H."/>
            <person name="Sham A."/>
            <person name="Kidd S.E."/>
            <person name="Tangen K."/>
            <person name="Lee N."/>
            <person name="Zeilmaker T."/>
            <person name="Sawkins J."/>
            <person name="McVicker G."/>
            <person name="Shah S."/>
            <person name="Gnerre S."/>
            <person name="Griggs A."/>
            <person name="Zeng Q."/>
            <person name="Bartlett K."/>
            <person name="Li W."/>
            <person name="Wang X."/>
            <person name="Heitman J."/>
            <person name="Stajich J.E."/>
            <person name="Fraser J.A."/>
            <person name="Meyer W."/>
            <person name="Carter D."/>
            <person name="Schein J."/>
            <person name="Krzywinski M."/>
            <person name="Kwon-Chung K.J."/>
            <person name="Varma A."/>
            <person name="Wang J."/>
            <person name="Brunham R."/>
            <person name="Fyfe M."/>
            <person name="Ouellette B.F."/>
            <person name="Siddiqui A."/>
            <person name="Marra M."/>
            <person name="Jones S."/>
            <person name="Holt R."/>
            <person name="Birren B.W."/>
            <person name="Galagan J.E."/>
            <person name="Cuomo C.A."/>
        </authorList>
    </citation>
    <scope>NUCLEOTIDE SEQUENCE [LARGE SCALE GENOMIC DNA]</scope>
    <source>
        <strain evidence="5">WM276 / ATCC MYA-4071</strain>
    </source>
</reference>
<dbReference type="EMBL" id="CP000286">
    <property type="protein sequence ID" value="ADV19888.1"/>
    <property type="molecule type" value="Genomic_DNA"/>
</dbReference>
<dbReference type="SMART" id="SM00324">
    <property type="entry name" value="RhoGAP"/>
    <property type="match status" value="1"/>
</dbReference>
<evidence type="ECO:0000259" key="3">
    <source>
        <dbReference type="PROSITE" id="PS51016"/>
    </source>
</evidence>
<dbReference type="SUPFAM" id="SSF48350">
    <property type="entry name" value="GTPase activation domain, GAP"/>
    <property type="match status" value="1"/>
</dbReference>
<dbReference type="KEGG" id="cgi:CGB_A7050C"/>
<dbReference type="Pfam" id="PF00784">
    <property type="entry name" value="MyTH4"/>
    <property type="match status" value="1"/>
</dbReference>
<dbReference type="eggNOG" id="ENOG502QR6X">
    <property type="taxonomic scope" value="Eukaryota"/>
</dbReference>
<name>E6QY99_CRYGW</name>
<dbReference type="VEuPathDB" id="FungiDB:CGB_A7050C"/>
<dbReference type="GO" id="GO:0005096">
    <property type="term" value="F:GTPase activator activity"/>
    <property type="evidence" value="ECO:0007669"/>
    <property type="project" value="TreeGrafter"/>
</dbReference>
<dbReference type="PROSITE" id="PS50238">
    <property type="entry name" value="RHOGAP"/>
    <property type="match status" value="1"/>
</dbReference>
<feature type="domain" description="Rho-GAP" evidence="2">
    <location>
        <begin position="340"/>
        <end position="523"/>
    </location>
</feature>
<dbReference type="HOGENOM" id="CLU_037964_0_0_1"/>
<dbReference type="PANTHER" id="PTHR45876:SF8">
    <property type="entry name" value="FI04035P"/>
    <property type="match status" value="1"/>
</dbReference>
<dbReference type="OrthoDB" id="437889at2759"/>
<evidence type="ECO:0000313" key="4">
    <source>
        <dbReference type="EMBL" id="ADV19888.1"/>
    </source>
</evidence>
<proteinExistence type="predicted"/>
<dbReference type="GO" id="GO:0005856">
    <property type="term" value="C:cytoskeleton"/>
    <property type="evidence" value="ECO:0007669"/>
    <property type="project" value="InterPro"/>
</dbReference>
<protein>
    <submittedName>
        <fullName evidence="4">GTPase-activator protein for Rho-like GTPases, putative</fullName>
    </submittedName>
</protein>
<dbReference type="Gene3D" id="1.25.40.530">
    <property type="entry name" value="MyTH4 domain"/>
    <property type="match status" value="1"/>
</dbReference>
<dbReference type="AlphaFoldDB" id="E6QY99"/>
<organism evidence="4 5">
    <name type="scientific">Cryptococcus gattii serotype B (strain WM276 / ATCC MYA-4071)</name>
    <name type="common">Filobasidiella gattii</name>
    <name type="synonym">Cryptococcus bacillisporus</name>
    <dbReference type="NCBI Taxonomy" id="367775"/>
    <lineage>
        <taxon>Eukaryota</taxon>
        <taxon>Fungi</taxon>
        <taxon>Dikarya</taxon>
        <taxon>Basidiomycota</taxon>
        <taxon>Agaricomycotina</taxon>
        <taxon>Tremellomycetes</taxon>
        <taxon>Tremellales</taxon>
        <taxon>Cryptococcaceae</taxon>
        <taxon>Cryptococcus</taxon>
        <taxon>Cryptococcus gattii species complex</taxon>
    </lineage>
</organism>
<dbReference type="PANTHER" id="PTHR45876">
    <property type="entry name" value="FI04035P"/>
    <property type="match status" value="1"/>
</dbReference>
<dbReference type="Pfam" id="PF00620">
    <property type="entry name" value="RhoGAP"/>
    <property type="match status" value="1"/>
</dbReference>
<feature type="region of interest" description="Disordered" evidence="1">
    <location>
        <begin position="159"/>
        <end position="180"/>
    </location>
</feature>
<dbReference type="Gene3D" id="1.10.555.10">
    <property type="entry name" value="Rho GTPase activation protein"/>
    <property type="match status" value="1"/>
</dbReference>
<dbReference type="FunFam" id="1.10.555.10:FF:000045">
    <property type="entry name" value="RhoGAP domain containing protein"/>
    <property type="match status" value="1"/>
</dbReference>
<dbReference type="InterPro" id="IPR000198">
    <property type="entry name" value="RhoGAP_dom"/>
</dbReference>
<dbReference type="GO" id="GO:0005737">
    <property type="term" value="C:cytoplasm"/>
    <property type="evidence" value="ECO:0007669"/>
    <property type="project" value="TreeGrafter"/>
</dbReference>
<gene>
    <name evidence="4" type="ordered locus">CGB_A7050C</name>
</gene>
<evidence type="ECO:0000259" key="2">
    <source>
        <dbReference type="PROSITE" id="PS50238"/>
    </source>
</evidence>
<dbReference type="PROSITE" id="PS51016">
    <property type="entry name" value="MYTH4"/>
    <property type="match status" value="1"/>
</dbReference>
<sequence>MGRSISVERLDQGISRVKAKRVELTRCCPVDEHKQRPPTMQRQTMLAVSTSALPKDMPLEPIFVEQSGSVKTKRLSAGLHSLLPTDTSSQIQAFQTDDISQKYFAIRRAGMFRTKVPVSRIMEWQRQSTTAPLLVLSKRLFKDAVTCFKVIQHVMGERDRPVQGAKPSHTGPLALPELSFKGKRKEDDAPKSVAAAGDGLADGNGPRGEKMVMLEEIRWMVQLCVTQGEMRDEVYSQVIKQLTKNPDHDSVVLGFQLFCVFVNSFGPSKHFETVVKNFLEKHLNDQSDRIGIMAKYCMTKIETFSAIGRRAKRLTVGEIEHASDAAFYPSVYGESLARIMDLQKTSYPQLKIPVILTFLADGILALGGTRSEGIFRIPGDGDGVSQLKSRMDRGHYHLKGIDDPHVAASLFKLWLRELEEPLIPTALYNDALMASKDYAQVVEIVQKLPVYNRRVLVFVVGFVQMFMQEKVVEKTRMGPMNLALVLAPSILQTAADSLVTAFSNSSFESKFMQQLLENMKPGEIDPDYVPVHGVAVG</sequence>
<keyword evidence="5" id="KW-1185">Reference proteome</keyword>
<evidence type="ECO:0000256" key="1">
    <source>
        <dbReference type="SAM" id="MobiDB-lite"/>
    </source>
</evidence>